<organism evidence="1 2">
    <name type="scientific">Funneliformis mosseae</name>
    <name type="common">Endomycorrhizal fungus</name>
    <name type="synonym">Glomus mosseae</name>
    <dbReference type="NCBI Taxonomy" id="27381"/>
    <lineage>
        <taxon>Eukaryota</taxon>
        <taxon>Fungi</taxon>
        <taxon>Fungi incertae sedis</taxon>
        <taxon>Mucoromycota</taxon>
        <taxon>Glomeromycotina</taxon>
        <taxon>Glomeromycetes</taxon>
        <taxon>Glomerales</taxon>
        <taxon>Glomeraceae</taxon>
        <taxon>Funneliformis</taxon>
    </lineage>
</organism>
<dbReference type="Proteomes" id="UP000789375">
    <property type="component" value="Unassembled WGS sequence"/>
</dbReference>
<name>A0A9N9H7S5_FUNMO</name>
<evidence type="ECO:0000313" key="2">
    <source>
        <dbReference type="Proteomes" id="UP000789375"/>
    </source>
</evidence>
<protein>
    <submittedName>
        <fullName evidence="1">12103_t:CDS:1</fullName>
    </submittedName>
</protein>
<dbReference type="AlphaFoldDB" id="A0A9N9H7S5"/>
<gene>
    <name evidence="1" type="ORF">FMOSSE_LOCUS11662</name>
</gene>
<accession>A0A9N9H7S5</accession>
<keyword evidence="2" id="KW-1185">Reference proteome</keyword>
<dbReference type="EMBL" id="CAJVPP010004768">
    <property type="protein sequence ID" value="CAG8655108.1"/>
    <property type="molecule type" value="Genomic_DNA"/>
</dbReference>
<proteinExistence type="predicted"/>
<comment type="caution">
    <text evidence="1">The sequence shown here is derived from an EMBL/GenBank/DDBJ whole genome shotgun (WGS) entry which is preliminary data.</text>
</comment>
<reference evidence="1" key="1">
    <citation type="submission" date="2021-06" db="EMBL/GenBank/DDBJ databases">
        <authorList>
            <person name="Kallberg Y."/>
            <person name="Tangrot J."/>
            <person name="Rosling A."/>
        </authorList>
    </citation>
    <scope>NUCLEOTIDE SEQUENCE</scope>
    <source>
        <strain evidence="1">87-6 pot B 2015</strain>
    </source>
</reference>
<evidence type="ECO:0000313" key="1">
    <source>
        <dbReference type="EMBL" id="CAG8655108.1"/>
    </source>
</evidence>
<sequence length="106" mass="12065">MGKKKQQQQRQQQFRQEQQLRSCMSVKLLEELKTREGLTICCKNISSVFKGHQLYLRQLLIALAETANEDSLADTVSSLDISTSLECLCAAFQQDMLANREALTIK</sequence>